<sequence length="218" mass="24751">MEEAQRSLMRIWIDFESGLRQVPLIRRLLAGLLKTEDYRALLLNLRQQVVEGSRWISRAASSFDASHSELRSMFISHAQAEHRDYLLLENNFVAAGGTLEEIRTYPKNIGSEALNAWMFHAASQSNPVGLLGAMFIIENLGQRIAGPWAQQVRSQTGLPDDAFTFFSYHAENDEEHMREFENALSLVVSVDGAVAEIARHARVTARLYRLQLEEIEHV</sequence>
<organism evidence="1 2">
    <name type="scientific">Brytella acorum</name>
    <dbReference type="NCBI Taxonomy" id="2959299"/>
    <lineage>
        <taxon>Bacteria</taxon>
        <taxon>Pseudomonadati</taxon>
        <taxon>Pseudomonadota</taxon>
        <taxon>Alphaproteobacteria</taxon>
        <taxon>Acetobacterales</taxon>
        <taxon>Acetobacteraceae</taxon>
        <taxon>Brytella</taxon>
    </lineage>
</organism>
<dbReference type="EMBL" id="CATKSH010000026">
    <property type="protein sequence ID" value="CAI9121885.1"/>
    <property type="molecule type" value="Genomic_DNA"/>
</dbReference>
<keyword evidence="2" id="KW-1185">Reference proteome</keyword>
<evidence type="ECO:0000313" key="1">
    <source>
        <dbReference type="EMBL" id="CAI9121885.1"/>
    </source>
</evidence>
<evidence type="ECO:0000313" key="2">
    <source>
        <dbReference type="Proteomes" id="UP001176960"/>
    </source>
</evidence>
<dbReference type="SUPFAM" id="SSF48613">
    <property type="entry name" value="Heme oxygenase-like"/>
    <property type="match status" value="1"/>
</dbReference>
<dbReference type="AlphaFoldDB" id="A0AA35UYE9"/>
<accession>A0AA35UYE9</accession>
<name>A0AA35UYE9_9PROT</name>
<dbReference type="Proteomes" id="UP001176960">
    <property type="component" value="Unassembled WGS sequence"/>
</dbReference>
<protein>
    <submittedName>
        <fullName evidence="1">Iron-containing redox enzyme family protein</fullName>
    </submittedName>
</protein>
<comment type="caution">
    <text evidence="1">The sequence shown here is derived from an EMBL/GenBank/DDBJ whole genome shotgun (WGS) entry which is preliminary data.</text>
</comment>
<dbReference type="RefSeq" id="WP_289843774.1">
    <property type="nucleotide sequence ID" value="NZ_CATKSH010000026.1"/>
</dbReference>
<reference evidence="1" key="1">
    <citation type="submission" date="2023-03" db="EMBL/GenBank/DDBJ databases">
        <authorList>
            <person name="Cleenwerck I."/>
        </authorList>
    </citation>
    <scope>NUCLEOTIDE SEQUENCE</scope>
    <source>
        <strain evidence="1">LMG 32879</strain>
    </source>
</reference>
<dbReference type="Pfam" id="PF14518">
    <property type="entry name" value="Haem_oxygenas_2"/>
    <property type="match status" value="1"/>
</dbReference>
<dbReference type="InterPro" id="IPR016084">
    <property type="entry name" value="Haem_Oase-like_multi-hlx"/>
</dbReference>
<gene>
    <name evidence="1" type="ORF">LMG32879_002741</name>
</gene>
<dbReference type="Gene3D" id="1.20.910.10">
    <property type="entry name" value="Heme oxygenase-like"/>
    <property type="match status" value="1"/>
</dbReference>
<proteinExistence type="predicted"/>